<comment type="similarity">
    <text evidence="5">Belongs to the complex I subunit 2 family.</text>
</comment>
<evidence type="ECO:0000256" key="4">
    <source>
        <dbReference type="ARBA" id="ARBA00023136"/>
    </source>
</evidence>
<organism evidence="8 9">
    <name type="scientific">Hydrogenophaga palleronii</name>
    <dbReference type="NCBI Taxonomy" id="65655"/>
    <lineage>
        <taxon>Bacteria</taxon>
        <taxon>Pseudomonadati</taxon>
        <taxon>Pseudomonadota</taxon>
        <taxon>Betaproteobacteria</taxon>
        <taxon>Burkholderiales</taxon>
        <taxon>Comamonadaceae</taxon>
        <taxon>Hydrogenophaga</taxon>
    </lineage>
</organism>
<comment type="function">
    <text evidence="5">NDH-1 shuttles electrons from NADH, via FMN and iron-sulfur (Fe-S) centers, to quinones in the respiratory chain. The immediate electron acceptor for the enzyme in this species is believed to be ubiquinone. Couples the redox reaction to proton translocation (for every two electrons transferred, four hydrogen ions are translocated across the cytoplasmic membrane), and thus conserves the redox energy in a proton gradient.</text>
</comment>
<feature type="transmembrane region" description="Helical" evidence="5">
    <location>
        <begin position="341"/>
        <end position="362"/>
    </location>
</feature>
<sequence length="498" mass="52309">MIDNLSWVAAYPEILLLVMACVIALLDLAVKSPLRGATYVLTMATLAVVAALQGYYASTGTTIMGWGGMVVSDPMGNWLKCFAALAVMVTLVYGRAYAGARDMLRGGELFTLALFALLGMFVMISGHNFLVIYLGLELLTLSSYALVALRRDDAQATEAAMKYFVLGALASGFLLYGLSMVYGATGSLDLAAVLEAIAGGEATLKGSSQVLVLGLVFVVAGLAFKLGVVPFHMWVPDVYHGAPTAITLMIGGAPKLAAFAIVIRLLVEGLQPLAFDWQQMLAVLSVASLLVGNLAAIAQTNLKRMLAFSTIAQMGFMLLGLLAGILDGDSGNMANAYASSMFYVVTYVLTTLGTFGVILLLSRSGFESENINDLAGLNQRSPLYAGVMAICMFSLAGVPPLVGFYAKLSVLQALLASSGPFYIGLAVFAVLMSLIGAFYYLRLVKVMYFDEPTQTADIVAGADARSVLSLNGALVLLLGIVPGGLMTLCAQAVSALFA</sequence>
<dbReference type="EC" id="7.1.1.-" evidence="5"/>
<accession>A0ABU1WV98</accession>
<evidence type="ECO:0000256" key="3">
    <source>
        <dbReference type="ARBA" id="ARBA00022989"/>
    </source>
</evidence>
<keyword evidence="9" id="KW-1185">Reference proteome</keyword>
<feature type="domain" description="NADH:quinone oxidoreductase/Mrp antiporter transmembrane" evidence="7">
    <location>
        <begin position="128"/>
        <end position="432"/>
    </location>
</feature>
<keyword evidence="5" id="KW-0813">Transport</keyword>
<dbReference type="InterPro" id="IPR010096">
    <property type="entry name" value="NADH-Q_OxRdtase_suN/2"/>
</dbReference>
<gene>
    <name evidence="5" type="primary">nuoN</name>
    <name evidence="8" type="ORF">J2W49_004973</name>
</gene>
<dbReference type="PRINTS" id="PR01434">
    <property type="entry name" value="NADHDHGNASE5"/>
</dbReference>
<dbReference type="InterPro" id="IPR001750">
    <property type="entry name" value="ND/Mrp_TM"/>
</dbReference>
<comment type="subcellular location">
    <subcellularLocation>
        <location evidence="5">Cell membrane</location>
        <topology evidence="5">Multi-pass membrane protein</topology>
    </subcellularLocation>
    <subcellularLocation>
        <location evidence="1">Endomembrane system</location>
        <topology evidence="1">Multi-pass membrane protein</topology>
    </subcellularLocation>
    <subcellularLocation>
        <location evidence="6">Membrane</location>
        <topology evidence="6">Multi-pass membrane protein</topology>
    </subcellularLocation>
</comment>
<feature type="transmembrane region" description="Helical" evidence="5">
    <location>
        <begin position="38"/>
        <end position="57"/>
    </location>
</feature>
<evidence type="ECO:0000256" key="6">
    <source>
        <dbReference type="RuleBase" id="RU000320"/>
    </source>
</evidence>
<protein>
    <recommendedName>
        <fullName evidence="5">NADH-quinone oxidoreductase subunit N</fullName>
        <ecNumber evidence="5">7.1.1.-</ecNumber>
    </recommendedName>
    <alternativeName>
        <fullName evidence="5">NADH dehydrogenase I subunit N</fullName>
    </alternativeName>
    <alternativeName>
        <fullName evidence="5">NDH-1 subunit N</fullName>
    </alternativeName>
</protein>
<dbReference type="PANTHER" id="PTHR22773">
    <property type="entry name" value="NADH DEHYDROGENASE"/>
    <property type="match status" value="1"/>
</dbReference>
<keyword evidence="2 5" id="KW-0812">Transmembrane</keyword>
<evidence type="ECO:0000256" key="1">
    <source>
        <dbReference type="ARBA" id="ARBA00004127"/>
    </source>
</evidence>
<feature type="transmembrane region" description="Helical" evidence="5">
    <location>
        <begin position="6"/>
        <end position="26"/>
    </location>
</feature>
<feature type="transmembrane region" description="Helical" evidence="5">
    <location>
        <begin position="474"/>
        <end position="497"/>
    </location>
</feature>
<evidence type="ECO:0000256" key="2">
    <source>
        <dbReference type="ARBA" id="ARBA00022692"/>
    </source>
</evidence>
<feature type="transmembrane region" description="Helical" evidence="5">
    <location>
        <begin position="279"/>
        <end position="298"/>
    </location>
</feature>
<feature type="transmembrane region" description="Helical" evidence="5">
    <location>
        <begin position="305"/>
        <end position="326"/>
    </location>
</feature>
<evidence type="ECO:0000313" key="9">
    <source>
        <dbReference type="Proteomes" id="UP001265700"/>
    </source>
</evidence>
<keyword evidence="3 5" id="KW-1133">Transmembrane helix</keyword>
<keyword evidence="5" id="KW-0520">NAD</keyword>
<feature type="transmembrane region" description="Helical" evidence="5">
    <location>
        <begin position="77"/>
        <end position="94"/>
    </location>
</feature>
<keyword evidence="5" id="KW-0874">Quinone</keyword>
<comment type="caution">
    <text evidence="8">The sequence shown here is derived from an EMBL/GenBank/DDBJ whole genome shotgun (WGS) entry which is preliminary data.</text>
</comment>
<proteinExistence type="inferred from homology"/>
<dbReference type="NCBIfam" id="NF004442">
    <property type="entry name" value="PRK05777.1-5"/>
    <property type="match status" value="1"/>
</dbReference>
<reference evidence="8 9" key="1">
    <citation type="submission" date="2023-07" db="EMBL/GenBank/DDBJ databases">
        <title>Sorghum-associated microbial communities from plants grown in Nebraska, USA.</title>
        <authorList>
            <person name="Schachtman D."/>
        </authorList>
    </citation>
    <scope>NUCLEOTIDE SEQUENCE [LARGE SCALE GENOMIC DNA]</scope>
    <source>
        <strain evidence="8 9">4249</strain>
    </source>
</reference>
<feature type="transmembrane region" description="Helical" evidence="5">
    <location>
        <begin position="130"/>
        <end position="149"/>
    </location>
</feature>
<feature type="transmembrane region" description="Helical" evidence="5">
    <location>
        <begin position="210"/>
        <end position="234"/>
    </location>
</feature>
<feature type="transmembrane region" description="Helical" evidence="5">
    <location>
        <begin position="246"/>
        <end position="267"/>
    </location>
</feature>
<evidence type="ECO:0000259" key="7">
    <source>
        <dbReference type="Pfam" id="PF00361"/>
    </source>
</evidence>
<keyword evidence="4 5" id="KW-0472">Membrane</keyword>
<feature type="transmembrane region" description="Helical" evidence="5">
    <location>
        <begin position="161"/>
        <end position="184"/>
    </location>
</feature>
<dbReference type="Pfam" id="PF00361">
    <property type="entry name" value="Proton_antipo_M"/>
    <property type="match status" value="1"/>
</dbReference>
<keyword evidence="5" id="KW-1003">Cell membrane</keyword>
<dbReference type="EMBL" id="JAVDWU010000016">
    <property type="protein sequence ID" value="MDR7152994.1"/>
    <property type="molecule type" value="Genomic_DNA"/>
</dbReference>
<comment type="catalytic activity">
    <reaction evidence="5">
        <text>a quinone + NADH + 5 H(+)(in) = a quinol + NAD(+) + 4 H(+)(out)</text>
        <dbReference type="Rhea" id="RHEA:57888"/>
        <dbReference type="ChEBI" id="CHEBI:15378"/>
        <dbReference type="ChEBI" id="CHEBI:24646"/>
        <dbReference type="ChEBI" id="CHEBI:57540"/>
        <dbReference type="ChEBI" id="CHEBI:57945"/>
        <dbReference type="ChEBI" id="CHEBI:132124"/>
    </reaction>
</comment>
<feature type="transmembrane region" description="Helical" evidence="5">
    <location>
        <begin position="383"/>
        <end position="406"/>
    </location>
</feature>
<dbReference type="HAMAP" id="MF_00445">
    <property type="entry name" value="NDH1_NuoN_1"/>
    <property type="match status" value="1"/>
</dbReference>
<keyword evidence="5" id="KW-0830">Ubiquinone</keyword>
<feature type="transmembrane region" description="Helical" evidence="5">
    <location>
        <begin position="106"/>
        <end position="124"/>
    </location>
</feature>
<feature type="transmembrane region" description="Helical" evidence="5">
    <location>
        <begin position="421"/>
        <end position="441"/>
    </location>
</feature>
<comment type="subunit">
    <text evidence="5">NDH-1 is composed of 14 different subunits. Subunits NuoA, H, J, K, L, M, N constitute the membrane sector of the complex.</text>
</comment>
<keyword evidence="5" id="KW-1278">Translocase</keyword>
<evidence type="ECO:0000256" key="5">
    <source>
        <dbReference type="HAMAP-Rule" id="MF_00445"/>
    </source>
</evidence>
<dbReference type="RefSeq" id="WP_310322296.1">
    <property type="nucleotide sequence ID" value="NZ_JAVDWU010000016.1"/>
</dbReference>
<dbReference type="NCBIfam" id="TIGR01770">
    <property type="entry name" value="NDH_I_N"/>
    <property type="match status" value="1"/>
</dbReference>
<evidence type="ECO:0000313" key="8">
    <source>
        <dbReference type="EMBL" id="MDR7152994.1"/>
    </source>
</evidence>
<name>A0ABU1WV98_9BURK</name>
<dbReference type="Proteomes" id="UP001265700">
    <property type="component" value="Unassembled WGS sequence"/>
</dbReference>